<accession>A0A0N8JYI2</accession>
<name>A0A0N8JYI2_SCLFO</name>
<evidence type="ECO:0000256" key="3">
    <source>
        <dbReference type="ARBA" id="ARBA00022833"/>
    </source>
</evidence>
<dbReference type="Gene3D" id="3.30.160.60">
    <property type="entry name" value="Classic Zinc Finger"/>
    <property type="match status" value="1"/>
</dbReference>
<dbReference type="Pfam" id="PF15227">
    <property type="entry name" value="zf-C3HC4_4"/>
    <property type="match status" value="1"/>
</dbReference>
<evidence type="ECO:0000313" key="9">
    <source>
        <dbReference type="Proteomes" id="UP000034805"/>
    </source>
</evidence>
<dbReference type="PROSITE" id="PS50089">
    <property type="entry name" value="ZF_RING_2"/>
    <property type="match status" value="1"/>
</dbReference>
<dbReference type="InterPro" id="IPR006574">
    <property type="entry name" value="PRY"/>
</dbReference>
<proteinExistence type="predicted"/>
<evidence type="ECO:0000256" key="1">
    <source>
        <dbReference type="ARBA" id="ARBA00022723"/>
    </source>
</evidence>
<dbReference type="Gene3D" id="2.60.120.920">
    <property type="match status" value="1"/>
</dbReference>
<comment type="caution">
    <text evidence="8">The sequence shown here is derived from an EMBL/GenBank/DDBJ whole genome shotgun (WGS) entry which is preliminary data.</text>
</comment>
<dbReference type="SMART" id="SM00336">
    <property type="entry name" value="BBOX"/>
    <property type="match status" value="1"/>
</dbReference>
<evidence type="ECO:0000256" key="4">
    <source>
        <dbReference type="PROSITE-ProRule" id="PRU00024"/>
    </source>
</evidence>
<keyword evidence="1" id="KW-0479">Metal-binding</keyword>
<dbReference type="InterPro" id="IPR013320">
    <property type="entry name" value="ConA-like_dom_sf"/>
</dbReference>
<feature type="domain" description="B30.2/SPRY" evidence="7">
    <location>
        <begin position="198"/>
        <end position="390"/>
    </location>
</feature>
<dbReference type="STRING" id="113540.ENSSFOP00015037552"/>
<dbReference type="PROSITE" id="PS00518">
    <property type="entry name" value="ZF_RING_1"/>
    <property type="match status" value="1"/>
</dbReference>
<dbReference type="CDD" id="cd12893">
    <property type="entry name" value="SPRY_PRY_TRIM35"/>
    <property type="match status" value="1"/>
</dbReference>
<evidence type="ECO:0000259" key="5">
    <source>
        <dbReference type="PROSITE" id="PS50089"/>
    </source>
</evidence>
<dbReference type="AlphaFoldDB" id="A0A0N8JYI2"/>
<dbReference type="PROSITE" id="PS50119">
    <property type="entry name" value="ZF_BBOX"/>
    <property type="match status" value="1"/>
</dbReference>
<dbReference type="InterPro" id="IPR017907">
    <property type="entry name" value="Znf_RING_CS"/>
</dbReference>
<dbReference type="Gene3D" id="3.30.40.10">
    <property type="entry name" value="Zinc/RING finger domain, C3HC4 (zinc finger)"/>
    <property type="match status" value="1"/>
</dbReference>
<evidence type="ECO:0000259" key="7">
    <source>
        <dbReference type="PROSITE" id="PS50188"/>
    </source>
</evidence>
<dbReference type="PRINTS" id="PR01407">
    <property type="entry name" value="BUTYPHLNCDUF"/>
</dbReference>
<dbReference type="InterPro" id="IPR000315">
    <property type="entry name" value="Znf_B-box"/>
</dbReference>
<dbReference type="InterPro" id="IPR001841">
    <property type="entry name" value="Znf_RING"/>
</dbReference>
<dbReference type="EMBL" id="JARO02005536">
    <property type="protein sequence ID" value="KPP66609.1"/>
    <property type="molecule type" value="Genomic_DNA"/>
</dbReference>
<sequence length="399" mass="45368">MASWLSERQEELSCPLCGEILQEPVALSCRHRFCRSCLEGSWTGRGGDSQGGHECPLCFRLCSLDELPVSNALQRACDDFRRQRSRADPTACTEHGEVLTLFCVEDLQPVCKVCRTSAIHGGHRLYPLGEALQDCKAELKNALKPLKEKLNVFKKTKLTCVEISEHMKNYKATIKRTWGTFPEPELISGALIDVAKHLGSLKYQVWEKMLDTVQYTPVVVNPNTAANCFMLSEDLSTVHYCTETFNIPDNPERFDISAEMLGSEGFSSGRHNWEVDVRNNTYWVIGVAKENINPKGKHVLTPAEGFWTIRLRNGEYKACSAPWTPLNVTQELQVVRVQLDMDRGKVSFYDPRERSLLFTFTDIMSPRVFPYFCTACKLHPLRILPTRLSVIPENYRAFH</sequence>
<dbReference type="InterPro" id="IPR003879">
    <property type="entry name" value="Butyrophylin_SPRY"/>
</dbReference>
<evidence type="ECO:0000313" key="8">
    <source>
        <dbReference type="EMBL" id="KPP66609.1"/>
    </source>
</evidence>
<dbReference type="InterPro" id="IPR003877">
    <property type="entry name" value="SPRY_dom"/>
</dbReference>
<dbReference type="PROSITE" id="PS50188">
    <property type="entry name" value="B302_SPRY"/>
    <property type="match status" value="1"/>
</dbReference>
<feature type="domain" description="B box-type" evidence="6">
    <location>
        <begin position="87"/>
        <end position="128"/>
    </location>
</feature>
<dbReference type="FunFam" id="2.60.120.920:FF:000004">
    <property type="entry name" value="Butyrophilin subfamily 1 member A1"/>
    <property type="match status" value="1"/>
</dbReference>
<dbReference type="SUPFAM" id="SSF49899">
    <property type="entry name" value="Concanavalin A-like lectins/glucanases"/>
    <property type="match status" value="1"/>
</dbReference>
<reference evidence="8 9" key="1">
    <citation type="submission" date="2015-08" db="EMBL/GenBank/DDBJ databases">
        <title>The genome of the Asian arowana (Scleropages formosus).</title>
        <authorList>
            <person name="Tan M.H."/>
            <person name="Gan H.M."/>
            <person name="Croft L.J."/>
            <person name="Austin C.M."/>
        </authorList>
    </citation>
    <scope>NUCLEOTIDE SEQUENCE [LARGE SCALE GENOMIC DNA]</scope>
    <source>
        <strain evidence="8">Aro1</strain>
    </source>
</reference>
<protein>
    <submittedName>
        <fullName evidence="8">Zinc-binding protein A33-like</fullName>
    </submittedName>
</protein>
<dbReference type="PANTHER" id="PTHR24103">
    <property type="entry name" value="E3 UBIQUITIN-PROTEIN LIGASE TRIM"/>
    <property type="match status" value="1"/>
</dbReference>
<evidence type="ECO:0000259" key="6">
    <source>
        <dbReference type="PROSITE" id="PS50119"/>
    </source>
</evidence>
<dbReference type="Pfam" id="PF13765">
    <property type="entry name" value="PRY"/>
    <property type="match status" value="1"/>
</dbReference>
<dbReference type="SMART" id="SM00184">
    <property type="entry name" value="RING"/>
    <property type="match status" value="1"/>
</dbReference>
<dbReference type="GO" id="GO:0008270">
    <property type="term" value="F:zinc ion binding"/>
    <property type="evidence" value="ECO:0007669"/>
    <property type="project" value="UniProtKB-KW"/>
</dbReference>
<dbReference type="InterPro" id="IPR001870">
    <property type="entry name" value="B30.2/SPRY"/>
</dbReference>
<dbReference type="Pfam" id="PF00643">
    <property type="entry name" value="zf-B_box"/>
    <property type="match status" value="1"/>
</dbReference>
<evidence type="ECO:0000256" key="2">
    <source>
        <dbReference type="ARBA" id="ARBA00022771"/>
    </source>
</evidence>
<dbReference type="InterPro" id="IPR043136">
    <property type="entry name" value="B30.2/SPRY_sf"/>
</dbReference>
<dbReference type="Proteomes" id="UP000034805">
    <property type="component" value="Unassembled WGS sequence"/>
</dbReference>
<dbReference type="InterPro" id="IPR013083">
    <property type="entry name" value="Znf_RING/FYVE/PHD"/>
</dbReference>
<keyword evidence="3" id="KW-0862">Zinc</keyword>
<dbReference type="SMART" id="SM00449">
    <property type="entry name" value="SPRY"/>
    <property type="match status" value="1"/>
</dbReference>
<dbReference type="SUPFAM" id="SSF57850">
    <property type="entry name" value="RING/U-box"/>
    <property type="match status" value="1"/>
</dbReference>
<dbReference type="SMART" id="SM00589">
    <property type="entry name" value="PRY"/>
    <property type="match status" value="1"/>
</dbReference>
<keyword evidence="2 4" id="KW-0863">Zinc-finger</keyword>
<dbReference type="InterPro" id="IPR050143">
    <property type="entry name" value="TRIM/RBCC"/>
</dbReference>
<gene>
    <name evidence="8" type="ORF">Z043_114872</name>
</gene>
<dbReference type="Pfam" id="PF00622">
    <property type="entry name" value="SPRY"/>
    <property type="match status" value="1"/>
</dbReference>
<dbReference type="SUPFAM" id="SSF57845">
    <property type="entry name" value="B-box zinc-binding domain"/>
    <property type="match status" value="1"/>
</dbReference>
<feature type="domain" description="RING-type" evidence="5">
    <location>
        <begin position="14"/>
        <end position="58"/>
    </location>
</feature>
<organism evidence="8 9">
    <name type="scientific">Scleropages formosus</name>
    <name type="common">Asian bonytongue</name>
    <name type="synonym">Osteoglossum formosum</name>
    <dbReference type="NCBI Taxonomy" id="113540"/>
    <lineage>
        <taxon>Eukaryota</taxon>
        <taxon>Metazoa</taxon>
        <taxon>Chordata</taxon>
        <taxon>Craniata</taxon>
        <taxon>Vertebrata</taxon>
        <taxon>Euteleostomi</taxon>
        <taxon>Actinopterygii</taxon>
        <taxon>Neopterygii</taxon>
        <taxon>Teleostei</taxon>
        <taxon>Osteoglossocephala</taxon>
        <taxon>Osteoglossomorpha</taxon>
        <taxon>Osteoglossiformes</taxon>
        <taxon>Osteoglossidae</taxon>
        <taxon>Scleropages</taxon>
    </lineage>
</organism>